<name>A0A7K9BLR4_DRONO</name>
<comment type="caution">
    <text evidence="2">The sequence shown here is derived from an EMBL/GenBank/DDBJ whole genome shotgun (WGS) entry which is preliminary data.</text>
</comment>
<dbReference type="Pfam" id="PF00378">
    <property type="entry name" value="ECH_1"/>
    <property type="match status" value="1"/>
</dbReference>
<dbReference type="GO" id="GO:0005739">
    <property type="term" value="C:mitochondrion"/>
    <property type="evidence" value="ECO:0007669"/>
    <property type="project" value="TreeGrafter"/>
</dbReference>
<comment type="similarity">
    <text evidence="1">Belongs to the enoyl-CoA hydratase/isomerase family.</text>
</comment>
<evidence type="ECO:0000256" key="1">
    <source>
        <dbReference type="ARBA" id="ARBA00005254"/>
    </source>
</evidence>
<dbReference type="SUPFAM" id="SSF52096">
    <property type="entry name" value="ClpP/crotonase"/>
    <property type="match status" value="1"/>
</dbReference>
<dbReference type="PANTHER" id="PTHR43149:SF1">
    <property type="entry name" value="DELTA(3,5)-DELTA(2,4)-DIENOYL-COA ISOMERASE, MITOCHONDRIAL"/>
    <property type="match status" value="1"/>
</dbReference>
<reference evidence="2 3" key="1">
    <citation type="submission" date="2019-09" db="EMBL/GenBank/DDBJ databases">
        <title>Bird 10,000 Genomes (B10K) Project - Family phase.</title>
        <authorList>
            <person name="Zhang G."/>
        </authorList>
    </citation>
    <scope>NUCLEOTIDE SEQUENCE [LARGE SCALE GENOMIC DNA]</scope>
    <source>
        <strain evidence="2">B10K-LSUMZ-23963</strain>
        <tissue evidence="2">Muscle</tissue>
    </source>
</reference>
<evidence type="ECO:0000313" key="2">
    <source>
        <dbReference type="EMBL" id="NXG40375.1"/>
    </source>
</evidence>
<dbReference type="EMBL" id="VWZH01000904">
    <property type="protein sequence ID" value="NXG40375.1"/>
    <property type="molecule type" value="Genomic_DNA"/>
</dbReference>
<feature type="non-terminal residue" evidence="2">
    <location>
        <position position="98"/>
    </location>
</feature>
<proteinExistence type="inferred from homology"/>
<dbReference type="CDD" id="cd06558">
    <property type="entry name" value="crotonase-like"/>
    <property type="match status" value="1"/>
</dbReference>
<dbReference type="PANTHER" id="PTHR43149">
    <property type="entry name" value="ENOYL-COA HYDRATASE"/>
    <property type="match status" value="1"/>
</dbReference>
<dbReference type="AlphaFoldDB" id="A0A7K9BLR4"/>
<gene>
    <name evidence="2" type="primary">Ech1</name>
    <name evidence="2" type="ORF">DRONOV_R02796</name>
</gene>
<dbReference type="GO" id="GO:0051750">
    <property type="term" value="F:delta(3,5)-delta(2,4)-dienoyl-CoA isomerase activity"/>
    <property type="evidence" value="ECO:0007669"/>
    <property type="project" value="TreeGrafter"/>
</dbReference>
<accession>A0A7K9BLR4</accession>
<evidence type="ECO:0000313" key="3">
    <source>
        <dbReference type="Proteomes" id="UP000543287"/>
    </source>
</evidence>
<dbReference type="InterPro" id="IPR029045">
    <property type="entry name" value="ClpP/crotonase-like_dom_sf"/>
</dbReference>
<dbReference type="InterPro" id="IPR001753">
    <property type="entry name" value="Enoyl-CoA_hydra/iso"/>
</dbReference>
<protein>
    <submittedName>
        <fullName evidence="2">ECH1 protein</fullName>
    </submittedName>
</protein>
<sequence length="98" mass="10334">REMVQCFREVAQDPSCHAVVISGAGKVFTAGLDLLEMGGEFLVTEGEDAARRAWTLRQKIHAYQESFSVLEKCPKPVIAAVHGACIGGGEPGMGTGTG</sequence>
<dbReference type="Proteomes" id="UP000543287">
    <property type="component" value="Unassembled WGS sequence"/>
</dbReference>
<dbReference type="Gene3D" id="3.90.226.10">
    <property type="entry name" value="2-enoyl-CoA Hydratase, Chain A, domain 1"/>
    <property type="match status" value="1"/>
</dbReference>
<organism evidence="2 3">
    <name type="scientific">Dromaius novaehollandiae</name>
    <name type="common">Emu</name>
    <dbReference type="NCBI Taxonomy" id="8790"/>
    <lineage>
        <taxon>Eukaryota</taxon>
        <taxon>Metazoa</taxon>
        <taxon>Chordata</taxon>
        <taxon>Craniata</taxon>
        <taxon>Vertebrata</taxon>
        <taxon>Euteleostomi</taxon>
        <taxon>Archelosauria</taxon>
        <taxon>Archosauria</taxon>
        <taxon>Dinosauria</taxon>
        <taxon>Saurischia</taxon>
        <taxon>Theropoda</taxon>
        <taxon>Coelurosauria</taxon>
        <taxon>Aves</taxon>
        <taxon>Palaeognathae</taxon>
        <taxon>Casuariiformes</taxon>
        <taxon>Dromaiidae</taxon>
        <taxon>Dromaius</taxon>
    </lineage>
</organism>
<dbReference type="InterPro" id="IPR045002">
    <property type="entry name" value="Ech1-like"/>
</dbReference>
<feature type="non-terminal residue" evidence="2">
    <location>
        <position position="1"/>
    </location>
</feature>